<feature type="compositionally biased region" description="Basic and acidic residues" evidence="6">
    <location>
        <begin position="1050"/>
        <end position="1070"/>
    </location>
</feature>
<dbReference type="GO" id="GO:0070973">
    <property type="term" value="P:protein localization to endoplasmic reticulum exit site"/>
    <property type="evidence" value="ECO:0007669"/>
    <property type="project" value="TreeGrafter"/>
</dbReference>
<accession>A0A8R2M0M4</accession>
<feature type="compositionally biased region" description="Polar residues" evidence="6">
    <location>
        <begin position="711"/>
        <end position="738"/>
    </location>
</feature>
<dbReference type="PANTHER" id="PTHR13402">
    <property type="entry name" value="RGPR-RELATED"/>
    <property type="match status" value="1"/>
</dbReference>
<feature type="compositionally biased region" description="Low complexity" evidence="6">
    <location>
        <begin position="302"/>
        <end position="314"/>
    </location>
</feature>
<dbReference type="GO" id="GO:0070971">
    <property type="term" value="C:endoplasmic reticulum exit site"/>
    <property type="evidence" value="ECO:0007669"/>
    <property type="project" value="TreeGrafter"/>
</dbReference>
<keyword evidence="9" id="KW-1185">Reference proteome</keyword>
<keyword evidence="4" id="KW-0256">Endoplasmic reticulum</keyword>
<feature type="compositionally biased region" description="Polar residues" evidence="6">
    <location>
        <begin position="756"/>
        <end position="767"/>
    </location>
</feature>
<feature type="compositionally biased region" description="Pro residues" evidence="6">
    <location>
        <begin position="1397"/>
        <end position="1411"/>
    </location>
</feature>
<evidence type="ECO:0000256" key="2">
    <source>
        <dbReference type="ARBA" id="ARBA00005927"/>
    </source>
</evidence>
<feature type="region of interest" description="Disordered" evidence="6">
    <location>
        <begin position="1371"/>
        <end position="1412"/>
    </location>
</feature>
<feature type="compositionally biased region" description="Polar residues" evidence="6">
    <location>
        <begin position="889"/>
        <end position="911"/>
    </location>
</feature>
<feature type="region of interest" description="Disordered" evidence="6">
    <location>
        <begin position="391"/>
        <end position="484"/>
    </location>
</feature>
<feature type="compositionally biased region" description="Pro residues" evidence="6">
    <location>
        <begin position="1761"/>
        <end position="1772"/>
    </location>
</feature>
<feature type="region of interest" description="Disordered" evidence="6">
    <location>
        <begin position="582"/>
        <end position="767"/>
    </location>
</feature>
<dbReference type="Proteomes" id="UP000005204">
    <property type="component" value="Unassembled WGS sequence"/>
</dbReference>
<feature type="compositionally biased region" description="Basic and acidic residues" evidence="6">
    <location>
        <begin position="1011"/>
        <end position="1041"/>
    </location>
</feature>
<evidence type="ECO:0000256" key="4">
    <source>
        <dbReference type="ARBA" id="ARBA00022824"/>
    </source>
</evidence>
<evidence type="ECO:0000256" key="3">
    <source>
        <dbReference type="ARBA" id="ARBA00022448"/>
    </source>
</evidence>
<feature type="compositionally biased region" description="Polar residues" evidence="6">
    <location>
        <begin position="144"/>
        <end position="158"/>
    </location>
</feature>
<evidence type="ECO:0000259" key="7">
    <source>
        <dbReference type="Pfam" id="PF12931"/>
    </source>
</evidence>
<feature type="region of interest" description="Disordered" evidence="6">
    <location>
        <begin position="1"/>
        <end position="70"/>
    </location>
</feature>
<feature type="compositionally biased region" description="Basic and acidic residues" evidence="6">
    <location>
        <begin position="1900"/>
        <end position="1920"/>
    </location>
</feature>
<feature type="region of interest" description="Disordered" evidence="6">
    <location>
        <begin position="884"/>
        <end position="1128"/>
    </location>
</feature>
<dbReference type="Pfam" id="PF12931">
    <property type="entry name" value="TPR_Sec16"/>
    <property type="match status" value="1"/>
</dbReference>
<feature type="compositionally biased region" description="Pro residues" evidence="6">
    <location>
        <begin position="1949"/>
        <end position="1959"/>
    </location>
</feature>
<dbReference type="Gene3D" id="1.25.40.1030">
    <property type="match status" value="1"/>
</dbReference>
<feature type="compositionally biased region" description="Basic and acidic residues" evidence="6">
    <location>
        <begin position="1860"/>
        <end position="1877"/>
    </location>
</feature>
<dbReference type="PANTHER" id="PTHR13402:SF6">
    <property type="entry name" value="SECRETORY 16, ISOFORM I"/>
    <property type="match status" value="1"/>
</dbReference>
<reference evidence="9" key="1">
    <citation type="journal article" date="2008" name="Insect Biochem. Mol. Biol.">
        <title>The genome of a lepidopteran model insect, the silkworm Bombyx mori.</title>
        <authorList>
            <consortium name="International Silkworm Genome Consortium"/>
        </authorList>
    </citation>
    <scope>NUCLEOTIDE SEQUENCE [LARGE SCALE GENOMIC DNA]</scope>
    <source>
        <strain evidence="9">p50T</strain>
    </source>
</reference>
<feature type="region of interest" description="Disordered" evidence="6">
    <location>
        <begin position="282"/>
        <end position="359"/>
    </location>
</feature>
<protein>
    <recommendedName>
        <fullName evidence="7">Sec16 Sec23-binding domain-containing protein</fullName>
    </recommendedName>
</protein>
<feature type="region of interest" description="Disordered" evidence="6">
    <location>
        <begin position="115"/>
        <end position="175"/>
    </location>
</feature>
<feature type="region of interest" description="Disordered" evidence="6">
    <location>
        <begin position="1815"/>
        <end position="1971"/>
    </location>
</feature>
<feature type="region of interest" description="Disordered" evidence="6">
    <location>
        <begin position="1990"/>
        <end position="2017"/>
    </location>
</feature>
<dbReference type="GO" id="GO:0012507">
    <property type="term" value="C:ER to Golgi transport vesicle membrane"/>
    <property type="evidence" value="ECO:0007669"/>
    <property type="project" value="TreeGrafter"/>
</dbReference>
<keyword evidence="3" id="KW-0813">Transport</keyword>
<evidence type="ECO:0000313" key="9">
    <source>
        <dbReference type="Proteomes" id="UP000005204"/>
    </source>
</evidence>
<feature type="region of interest" description="Disordered" evidence="6">
    <location>
        <begin position="500"/>
        <end position="550"/>
    </location>
</feature>
<comment type="similarity">
    <text evidence="2">Belongs to the SEC16 family.</text>
</comment>
<feature type="compositionally biased region" description="Polar residues" evidence="6">
    <location>
        <begin position="660"/>
        <end position="671"/>
    </location>
</feature>
<evidence type="ECO:0000256" key="6">
    <source>
        <dbReference type="SAM" id="MobiDB-lite"/>
    </source>
</evidence>
<feature type="compositionally biased region" description="Low complexity" evidence="6">
    <location>
        <begin position="457"/>
        <end position="484"/>
    </location>
</feature>
<keyword evidence="5" id="KW-0931">ER-Golgi transport</keyword>
<feature type="compositionally biased region" description="Basic and acidic residues" evidence="6">
    <location>
        <begin position="933"/>
        <end position="972"/>
    </location>
</feature>
<name>A0A8R2M0M4_BOMMO</name>
<feature type="domain" description="Sec16 Sec23-binding" evidence="7">
    <location>
        <begin position="1423"/>
        <end position="1645"/>
    </location>
</feature>
<feature type="compositionally biased region" description="Pro residues" evidence="6">
    <location>
        <begin position="415"/>
        <end position="447"/>
    </location>
</feature>
<feature type="region of interest" description="Disordered" evidence="6">
    <location>
        <begin position="1705"/>
        <end position="1788"/>
    </location>
</feature>
<feature type="compositionally biased region" description="Pro residues" evidence="6">
    <location>
        <begin position="1720"/>
        <end position="1730"/>
    </location>
</feature>
<feature type="compositionally biased region" description="Basic and acidic residues" evidence="6">
    <location>
        <begin position="291"/>
        <end position="301"/>
    </location>
</feature>
<feature type="compositionally biased region" description="Polar residues" evidence="6">
    <location>
        <begin position="627"/>
        <end position="645"/>
    </location>
</feature>
<dbReference type="GO" id="GO:0016192">
    <property type="term" value="P:vesicle-mediated transport"/>
    <property type="evidence" value="ECO:0007669"/>
    <property type="project" value="UniProtKB-KW"/>
</dbReference>
<organism evidence="8 9">
    <name type="scientific">Bombyx mori</name>
    <name type="common">Silk moth</name>
    <dbReference type="NCBI Taxonomy" id="7091"/>
    <lineage>
        <taxon>Eukaryota</taxon>
        <taxon>Metazoa</taxon>
        <taxon>Ecdysozoa</taxon>
        <taxon>Arthropoda</taxon>
        <taxon>Hexapoda</taxon>
        <taxon>Insecta</taxon>
        <taxon>Pterygota</taxon>
        <taxon>Neoptera</taxon>
        <taxon>Endopterygota</taxon>
        <taxon>Lepidoptera</taxon>
        <taxon>Glossata</taxon>
        <taxon>Ditrysia</taxon>
        <taxon>Bombycoidea</taxon>
        <taxon>Bombycidae</taxon>
        <taxon>Bombycinae</taxon>
        <taxon>Bombyx</taxon>
    </lineage>
</organism>
<feature type="compositionally biased region" description="Basic and acidic residues" evidence="6">
    <location>
        <begin position="982"/>
        <end position="1004"/>
    </location>
</feature>
<dbReference type="InterPro" id="IPR024298">
    <property type="entry name" value="Sec16_Sec23-bd"/>
</dbReference>
<evidence type="ECO:0000313" key="8">
    <source>
        <dbReference type="EnsemblMetazoa" id="XP_037871731.1"/>
    </source>
</evidence>
<feature type="compositionally biased region" description="Low complexity" evidence="6">
    <location>
        <begin position="35"/>
        <end position="70"/>
    </location>
</feature>
<dbReference type="GO" id="GO:0007030">
    <property type="term" value="P:Golgi organization"/>
    <property type="evidence" value="ECO:0007669"/>
    <property type="project" value="TreeGrafter"/>
</dbReference>
<feature type="compositionally biased region" description="Polar residues" evidence="6">
    <location>
        <begin position="315"/>
        <end position="328"/>
    </location>
</feature>
<dbReference type="CDD" id="cd09233">
    <property type="entry name" value="ACE1-Sec16-like"/>
    <property type="match status" value="1"/>
</dbReference>
<evidence type="ECO:0000256" key="5">
    <source>
        <dbReference type="ARBA" id="ARBA00022892"/>
    </source>
</evidence>
<sequence length="2044" mass="227852">MSWMKQRQGAPVPPPASDQHQYVPHGQASSAQTHGNQQNMYQGYQNPPGNPQQQYWPGQQQPLPQQQQQYNQYAQVYQQDYQTNANQFYPPQNQYNQNYNQFNSQQGYQQNYYPDHQVQPQSYPQKNTDGWEDNWDWGWDEASKQAQKQNVTAQQNLAQQQQQQQQQPPPPTFHNANVIEESFATNDTWNWTVEEKKEAQEKKDAQQRAARVDNQNFHPSTAHVPEHNVALKLLGDSSAPDVEFGDEVIRLSDKDTVKERLPNLELGKRFKLDNLTPQWSIESQMSQDSSDGPHTHSEGTFRSENQSRSSNKSSPGLTTENSNFNYSFSGIEGHPPWSISGEPTPPDSTQSNSRKGSEDRIVKSMQEMSLGNHENPGVDQKTHATYDNFPVLQPPATVLPAESNSAHQHTQSEAMPPPPPVSTNLPPQPTLMNFPPPLASTNLPPPSSTITLPRPPSSSSMQPRPLSASSLPRPSSSASSTASVPSANISGILLPPPPQLSLVSNSNNSMTPPISSQPPPNLPLPTSSANPFKNAGPFSHKSMTKPPNGPPVQFTSQPSNTILTSPSVVNKLSQQRTPIGFEANLETTPDNSERPDQPQMSAFRATPASQHVPENMEVAPRSDRNKYLQTAHLSSSDYGENTDFSGNAPPPGLRRMVVGQQESEYSQNLNISGEEPPPSFARMVPGQQNEAENAYNPPGENYMDRHGDGQPTDNSSRPYRQADGQQTPDNYTQPPTSRANERRPIGLDRMVPGEPSNDQYQAGNYPQYQGTNYAVSEQRIVTGFDHDFQLRLDAGPSDIREQNVDGSDYSEQALRTQPRNVIGARESNDMPPDYGAPPEEQQREVTMEGENLQDLSVISSTEMTFSREQILDGADTTLTEAALDRNTDASDSINHPTTSSRRQSLTRVTSGEDSERDRTYKTSPRKDKHKPSRERDKEKDRYSRDRKYEKEDRRDKSRRDKDRRERDDSPETRRHRRSARSRRYETEDTDHYSDRERERRRREGSYTSRPPRSEDKERERSRRHNASERDRRHEDEWDSRHRSDRHRRYRDIDPTKKYGSLRRRDDDRRRVVTFSSDANDNDSGRREGETFSSPSRPDSREATVTDDDANVTRRRRRQPRDPYYDAYGADGYTDAYSLQRRQYSYYEQLRRTDPAAYLRVYKQLVAGHAPHYHEAYSGLPYEGRGEGVHSGRSSAAGLKGHDTYFGGYRLDGPHSLRDAPSLRTDASDRDITTDVSLNLHLEESTVRSERMTPVLYSTAHVRASLASRHLVVVRPCYPVDGAAARVHVLALDGALHGDPDAAELLHYPGPLVKGVSHKKSVIEYCESQARAGAPRDPRGHALLWDYLALLLTQNGVVVGSDLAELLMKNTREHEAPAASPAPPGSRRESSVSDQHPAPAPRPAAEDPPAPPAIDEAAALDKYREYLLCGNRRDALEWAVSNNLWGHALHLASLSDRRTRAALSARFLGAVPRADPLHTLYAALAAALPPAVAPPPGDPPADWRPHCAVLLANAGARPDHERRLVTQLGDSLAARGLLYSAQFCYLAAEVPFSQHPLAPLSAGPRPPPPRLSLLLADPRAPSLQQFATNKAIFATEIYEYAKSLNQDYVIPELQVYKLLIAVRLTDCGLYERALGYTERAARAAAPAPRLARALALLADRLKYHDPALQDDAPLDEGDSGEPSPRHQQWIEDVKNIANMTECARPCVQPEPLTQPGTPQHAAPPGPPPPWPDQAHQYQQPHMPGYPEPVEETPDYSAQYYTQPPPPPLQPPHLLPHAEPHDSDPPAYAAYGEDWHRTEEHHAQTYADPYWQGDAAGYGYGDAGDERPRIRMPGAAYSYEEDNQPAAEATERDTDTPVTKTKKQEEKQKDDPTKSDGKKGGGWLGGILTKLSLRPPNQMILPDDKNPTIVWDEDKKRWRNLDGDVDENDQPPPPPPKMADIVSQIRSISPPLQPNGAPPSVPLAGPLTAPPSNIFKMQKGRHIKNSYVDVFNPGGTAARPPAPAPAPPPPPAPAPYNNYFVPAPALQSGVYDPAQAGSDEQYRSGI</sequence>
<feature type="compositionally biased region" description="Acidic residues" evidence="6">
    <location>
        <begin position="130"/>
        <end position="139"/>
    </location>
</feature>
<feature type="compositionally biased region" description="Low complexity" evidence="6">
    <location>
        <begin position="500"/>
        <end position="514"/>
    </location>
</feature>
<proteinExistence type="inferred from homology"/>
<evidence type="ECO:0000256" key="1">
    <source>
        <dbReference type="ARBA" id="ARBA00004240"/>
    </source>
</evidence>
<comment type="subcellular location">
    <subcellularLocation>
        <location evidence="1">Endoplasmic reticulum</location>
    </subcellularLocation>
</comment>
<feature type="compositionally biased region" description="Polar residues" evidence="6">
    <location>
        <begin position="118"/>
        <end position="128"/>
    </location>
</feature>
<feature type="compositionally biased region" description="Polar residues" evidence="6">
    <location>
        <begin position="402"/>
        <end position="413"/>
    </location>
</feature>
<feature type="compositionally biased region" description="Pro residues" evidence="6">
    <location>
        <begin position="1998"/>
        <end position="2012"/>
    </location>
</feature>
<reference evidence="8" key="2">
    <citation type="submission" date="2022-06" db="UniProtKB">
        <authorList>
            <consortium name="EnsemblMetazoa"/>
        </authorList>
    </citation>
    <scope>IDENTIFICATION</scope>
    <source>
        <strain evidence="8">p50T (Dazao)</strain>
    </source>
</reference>
<dbReference type="EnsemblMetazoa" id="XM_038015803.1">
    <property type="protein sequence ID" value="XP_037871731.1"/>
    <property type="gene ID" value="LOC101745679"/>
</dbReference>
<feature type="region of interest" description="Disordered" evidence="6">
    <location>
        <begin position="821"/>
        <end position="847"/>
    </location>
</feature>